<evidence type="ECO:0000313" key="2">
    <source>
        <dbReference type="Proteomes" id="UP000189370"/>
    </source>
</evidence>
<dbReference type="OrthoDB" id="174098at2157"/>
<sequence length="100" mass="11606">MVDDAFDALADGHRRRLLLSLLDHNPQDVSTVDGIPWKVAEIDEELTRKYHVHLPKLVDYGYIEWHRDAGTVVKGPQFDEIRPLLELLDDHRDELPDGWP</sequence>
<organism evidence="1 2">
    <name type="scientific">Natrinema saccharevitans</name>
    <dbReference type="NCBI Taxonomy" id="301967"/>
    <lineage>
        <taxon>Archaea</taxon>
        <taxon>Methanobacteriati</taxon>
        <taxon>Methanobacteriota</taxon>
        <taxon>Stenosarchaea group</taxon>
        <taxon>Halobacteria</taxon>
        <taxon>Halobacteriales</taxon>
        <taxon>Natrialbaceae</taxon>
        <taxon>Natrinema</taxon>
    </lineage>
</organism>
<proteinExistence type="predicted"/>
<accession>A0A1S8AY02</accession>
<dbReference type="Gene3D" id="1.10.10.10">
    <property type="entry name" value="Winged helix-like DNA-binding domain superfamily/Winged helix DNA-binding domain"/>
    <property type="match status" value="1"/>
</dbReference>
<reference evidence="2" key="1">
    <citation type="submission" date="2016-04" db="EMBL/GenBank/DDBJ databases">
        <authorList>
            <person name="Chen S.-C."/>
            <person name="Lai M.-C."/>
        </authorList>
    </citation>
    <scope>NUCLEOTIDE SEQUENCE [LARGE SCALE GENOMIC DNA]</scope>
    <source>
        <strain evidence="2">AB14</strain>
    </source>
</reference>
<keyword evidence="2" id="KW-1185">Reference proteome</keyword>
<dbReference type="SUPFAM" id="SSF46785">
    <property type="entry name" value="Winged helix' DNA-binding domain"/>
    <property type="match status" value="1"/>
</dbReference>
<dbReference type="AlphaFoldDB" id="A0A1S8AY02"/>
<dbReference type="InterPro" id="IPR036390">
    <property type="entry name" value="WH_DNA-bd_sf"/>
</dbReference>
<protein>
    <recommendedName>
        <fullName evidence="3">Transcriptional regulator</fullName>
    </recommendedName>
</protein>
<comment type="caution">
    <text evidence="1">The sequence shown here is derived from an EMBL/GenBank/DDBJ whole genome shotgun (WGS) entry which is preliminary data.</text>
</comment>
<evidence type="ECO:0008006" key="3">
    <source>
        <dbReference type="Google" id="ProtNLM"/>
    </source>
</evidence>
<name>A0A1S8AY02_9EURY</name>
<dbReference type="EMBL" id="LWLN01000001">
    <property type="protein sequence ID" value="OLZ41497.1"/>
    <property type="molecule type" value="Genomic_DNA"/>
</dbReference>
<dbReference type="InterPro" id="IPR036388">
    <property type="entry name" value="WH-like_DNA-bd_sf"/>
</dbReference>
<dbReference type="RefSeq" id="WP_076146266.1">
    <property type="nucleotide sequence ID" value="NZ_LWLN01000001.1"/>
</dbReference>
<evidence type="ECO:0000313" key="1">
    <source>
        <dbReference type="EMBL" id="OLZ41497.1"/>
    </source>
</evidence>
<gene>
    <name evidence="1" type="ORF">A6E15_11095</name>
</gene>
<dbReference type="Proteomes" id="UP000189370">
    <property type="component" value="Unassembled WGS sequence"/>
</dbReference>